<evidence type="ECO:0000313" key="2">
    <source>
        <dbReference type="Proteomes" id="UP000740557"/>
    </source>
</evidence>
<accession>A0A955J207</accession>
<dbReference type="EMBL" id="JAGQNX010000091">
    <property type="protein sequence ID" value="MCA9308463.1"/>
    <property type="molecule type" value="Genomic_DNA"/>
</dbReference>
<dbReference type="Proteomes" id="UP000740557">
    <property type="component" value="Unassembled WGS sequence"/>
</dbReference>
<comment type="caution">
    <text evidence="1">The sequence shown here is derived from an EMBL/GenBank/DDBJ whole genome shotgun (WGS) entry which is preliminary data.</text>
</comment>
<evidence type="ECO:0000313" key="1">
    <source>
        <dbReference type="EMBL" id="MCA9308463.1"/>
    </source>
</evidence>
<reference evidence="1" key="1">
    <citation type="submission" date="2020-04" db="EMBL/GenBank/DDBJ databases">
        <authorList>
            <person name="Zhang T."/>
        </authorList>
    </citation>
    <scope>NUCLEOTIDE SEQUENCE</scope>
    <source>
        <strain evidence="1">HKST-UBA79</strain>
    </source>
</reference>
<gene>
    <name evidence="1" type="ORF">KC980_03045</name>
</gene>
<sequence>MQNNIDILAQNNVFDLAARIFENKEDMLIGLEKSNNMLLALHGGTGCPRQKYLLKNTTCTDVIYEEIARNLLALEIVQQKL</sequence>
<reference evidence="1" key="2">
    <citation type="journal article" date="2021" name="Microbiome">
        <title>Successional dynamics and alternative stable states in a saline activated sludge microbial community over 9 years.</title>
        <authorList>
            <person name="Wang Y."/>
            <person name="Ye J."/>
            <person name="Ju F."/>
            <person name="Liu L."/>
            <person name="Boyd J.A."/>
            <person name="Deng Y."/>
            <person name="Parks D.H."/>
            <person name="Jiang X."/>
            <person name="Yin X."/>
            <person name="Woodcroft B.J."/>
            <person name="Tyson G.W."/>
            <person name="Hugenholtz P."/>
            <person name="Polz M.F."/>
            <person name="Zhang T."/>
        </authorList>
    </citation>
    <scope>NUCLEOTIDE SEQUENCE</scope>
    <source>
        <strain evidence="1">HKST-UBA79</strain>
    </source>
</reference>
<protein>
    <submittedName>
        <fullName evidence="1">Uncharacterized protein</fullName>
    </submittedName>
</protein>
<name>A0A955J207_UNCKA</name>
<proteinExistence type="predicted"/>
<organism evidence="1 2">
    <name type="scientific">candidate division WWE3 bacterium</name>
    <dbReference type="NCBI Taxonomy" id="2053526"/>
    <lineage>
        <taxon>Bacteria</taxon>
        <taxon>Katanobacteria</taxon>
    </lineage>
</organism>
<dbReference type="AlphaFoldDB" id="A0A955J207"/>